<name>A0ABR4IC25_9EURO</name>
<proteinExistence type="predicted"/>
<dbReference type="EMBL" id="JBFXLS010000043">
    <property type="protein sequence ID" value="KAL2824517.1"/>
    <property type="molecule type" value="Genomic_DNA"/>
</dbReference>
<dbReference type="InterPro" id="IPR013087">
    <property type="entry name" value="Znf_C2H2_type"/>
</dbReference>
<dbReference type="Proteomes" id="UP001610335">
    <property type="component" value="Unassembled WGS sequence"/>
</dbReference>
<evidence type="ECO:0000313" key="4">
    <source>
        <dbReference type="Proteomes" id="UP001610335"/>
    </source>
</evidence>
<protein>
    <recommendedName>
        <fullName evidence="2">C2H2-type domain-containing protein</fullName>
    </recommendedName>
</protein>
<feature type="region of interest" description="Disordered" evidence="1">
    <location>
        <begin position="378"/>
        <end position="415"/>
    </location>
</feature>
<feature type="domain" description="C2H2-type" evidence="2">
    <location>
        <begin position="870"/>
        <end position="893"/>
    </location>
</feature>
<dbReference type="PANTHER" id="PTHR35391:SF3">
    <property type="entry name" value="FINGER DOMAIN PROTEIN, PUTATIVE (AFU_ORTHOLOGUE AFUA_8G04300)-RELATED"/>
    <property type="match status" value="1"/>
</dbReference>
<feature type="region of interest" description="Disordered" evidence="1">
    <location>
        <begin position="213"/>
        <end position="255"/>
    </location>
</feature>
<feature type="region of interest" description="Disordered" evidence="1">
    <location>
        <begin position="37"/>
        <end position="169"/>
    </location>
</feature>
<evidence type="ECO:0000256" key="1">
    <source>
        <dbReference type="SAM" id="MobiDB-lite"/>
    </source>
</evidence>
<accession>A0ABR4IC25</accession>
<feature type="compositionally biased region" description="Polar residues" evidence="1">
    <location>
        <begin position="225"/>
        <end position="246"/>
    </location>
</feature>
<feature type="compositionally biased region" description="Polar residues" evidence="1">
    <location>
        <begin position="1"/>
        <end position="12"/>
    </location>
</feature>
<dbReference type="InterPro" id="IPR058925">
    <property type="entry name" value="zf-C2H2_AcuF"/>
</dbReference>
<feature type="region of interest" description="Disordered" evidence="1">
    <location>
        <begin position="274"/>
        <end position="300"/>
    </location>
</feature>
<feature type="compositionally biased region" description="Polar residues" evidence="1">
    <location>
        <begin position="52"/>
        <end position="62"/>
    </location>
</feature>
<feature type="compositionally biased region" description="Acidic residues" evidence="1">
    <location>
        <begin position="654"/>
        <end position="665"/>
    </location>
</feature>
<evidence type="ECO:0000259" key="2">
    <source>
        <dbReference type="PROSITE" id="PS00028"/>
    </source>
</evidence>
<comment type="caution">
    <text evidence="3">The sequence shown here is derived from an EMBL/GenBank/DDBJ whole genome shotgun (WGS) entry which is preliminary data.</text>
</comment>
<dbReference type="PANTHER" id="PTHR35391">
    <property type="entry name" value="C2H2-TYPE DOMAIN-CONTAINING PROTEIN-RELATED"/>
    <property type="match status" value="1"/>
</dbReference>
<feature type="compositionally biased region" description="Polar residues" evidence="1">
    <location>
        <begin position="115"/>
        <end position="145"/>
    </location>
</feature>
<evidence type="ECO:0000313" key="3">
    <source>
        <dbReference type="EMBL" id="KAL2824517.1"/>
    </source>
</evidence>
<sequence length="1190" mass="130794">MSAVSPQFVQSDPKTDRNLEPELSNLYLSAAVDPEEAAFHSSGIRLTPVDDQGSTWNGSTSPLEHGANNAATPDDNEGHGTSYSEFLSPDDDWTSDISGHTSPADFMMPSMWPANATSGQNISTPAPNQYGSVSSHPSSPQPTMDPSQLLTPNLTNNPSPSSDTNSLGSHAVYRSAHHPPIPRLITTAIGDTLAPRLAPESAMAISPIVKVESYSRGDSPVRDSFPTNRRPSQSSVHLSPGGISNASEEDVTLETGSHLVSRAHNGAWIPNGVTGHSGIAPDARKDLYGPSPNEMESQRQLHERNADIFTWSEAVSVAHSEAGDEYPPSRGRTDHHGTRRRAKSTGDPSLHQQDYFNLQFLNKRPDVPGPGLVLYEKSEISDDGTESSAPASVNEERWTQEASEITPPEPQISGTGEPLPHQFLGTPPWRDIKQHDVPPITTQNQPISSNQAMAEFQNRAREIDAQSRVATWGTRDIDANSIKSFQMMNLNGKPKKHERRSSLLKYLPKQGSILKRQRQRTDLSTIEPASEDGSQDAESKTAAPQRKDSFPHRKLSLALSPKTSNYSTGGAVMAMTRQIAAVGGKDSLSVVSPGSTITKPWNSLKARGRSRSEVPRAPGLFELMTSHGGPPVPNINYSPQPEDEGAQRTGPEQDAADDEDDEDSDEKGLVMEFPIPPNLPVPTLEGFQTQILQLNPRLAPALVERFAHEQVRRYRRLIDIKQTHGRDVSQRKCKAGKFCFALDGQARLLPPRASAQDGDTHTQFQIPGRGETEESPEALGENTIATAQFPPGVPYPPSQVKILPAEFECTVCFHVKKFQKPSDWTKHIYEDVQPFTCTFPDCTDPKSFKRKADWVRHESERHRQLEWWECSFADCRHKCYRKDNFVQHLVREHKLPEPKIKKSKKRGSAGRGQNEPITPEMQQEINREQEVNRLWELVDSCRYDTTKSPREEPCRFCGNVCTNWKKLTVHLAKHMEQMAIPILGLVEERDFLPDGGRSTGNMDASSGQMSITQEASKFAPSLNGVADGLGPSMNFVPDAQYPSSHAGGSESLTIPFDTNATYLPASSMPMEVPASNQLNNFEGVSPYATGGLSGPGPTELAGEQTRPTNVHQNSVTYPPPFNAGPRLRISNQELRVLPEYNNFSMSPTEMQYDPHSAVYVSGGAENHYSYHGPMASGMPYNPGGYRGQGQ</sequence>
<organism evidence="3 4">
    <name type="scientific">Aspergillus cavernicola</name>
    <dbReference type="NCBI Taxonomy" id="176166"/>
    <lineage>
        <taxon>Eukaryota</taxon>
        <taxon>Fungi</taxon>
        <taxon>Dikarya</taxon>
        <taxon>Ascomycota</taxon>
        <taxon>Pezizomycotina</taxon>
        <taxon>Eurotiomycetes</taxon>
        <taxon>Eurotiomycetidae</taxon>
        <taxon>Eurotiales</taxon>
        <taxon>Aspergillaceae</taxon>
        <taxon>Aspergillus</taxon>
        <taxon>Aspergillus subgen. Nidulantes</taxon>
    </lineage>
</organism>
<keyword evidence="4" id="KW-1185">Reference proteome</keyword>
<feature type="region of interest" description="Disordered" evidence="1">
    <location>
        <begin position="896"/>
        <end position="923"/>
    </location>
</feature>
<feature type="region of interest" description="Disordered" evidence="1">
    <location>
        <begin position="1"/>
        <end position="20"/>
    </location>
</feature>
<feature type="compositionally biased region" description="Low complexity" evidence="1">
    <location>
        <begin position="146"/>
        <end position="167"/>
    </location>
</feature>
<dbReference type="Pfam" id="PF26082">
    <property type="entry name" value="zf-C2H2_AcuF"/>
    <property type="match status" value="1"/>
</dbReference>
<feature type="region of interest" description="Disordered" evidence="1">
    <location>
        <begin position="621"/>
        <end position="671"/>
    </location>
</feature>
<feature type="region of interest" description="Disordered" evidence="1">
    <location>
        <begin position="1085"/>
        <end position="1112"/>
    </location>
</feature>
<dbReference type="PROSITE" id="PS00028">
    <property type="entry name" value="ZINC_FINGER_C2H2_1"/>
    <property type="match status" value="1"/>
</dbReference>
<reference evidence="3 4" key="1">
    <citation type="submission" date="2024-07" db="EMBL/GenBank/DDBJ databases">
        <title>Section-level genome sequencing and comparative genomics of Aspergillus sections Usti and Cavernicolus.</title>
        <authorList>
            <consortium name="Lawrence Berkeley National Laboratory"/>
            <person name="Nybo J.L."/>
            <person name="Vesth T.C."/>
            <person name="Theobald S."/>
            <person name="Frisvad J.C."/>
            <person name="Larsen T.O."/>
            <person name="Kjaerboelling I."/>
            <person name="Rothschild-Mancinelli K."/>
            <person name="Lyhne E.K."/>
            <person name="Kogle M.E."/>
            <person name="Barry K."/>
            <person name="Clum A."/>
            <person name="Na H."/>
            <person name="Ledsgaard L."/>
            <person name="Lin J."/>
            <person name="Lipzen A."/>
            <person name="Kuo A."/>
            <person name="Riley R."/>
            <person name="Mondo S."/>
            <person name="LaButti K."/>
            <person name="Haridas S."/>
            <person name="Pangalinan J."/>
            <person name="Salamov A.A."/>
            <person name="Simmons B.A."/>
            <person name="Magnuson J.K."/>
            <person name="Chen J."/>
            <person name="Drula E."/>
            <person name="Henrissat B."/>
            <person name="Wiebenga A."/>
            <person name="Lubbers R.J."/>
            <person name="Gomes A.C."/>
            <person name="Makela M.R."/>
            <person name="Stajich J."/>
            <person name="Grigoriev I.V."/>
            <person name="Mortensen U.H."/>
            <person name="De vries R.P."/>
            <person name="Baker S.E."/>
            <person name="Andersen M.R."/>
        </authorList>
    </citation>
    <scope>NUCLEOTIDE SEQUENCE [LARGE SCALE GENOMIC DNA]</scope>
    <source>
        <strain evidence="3 4">CBS 600.67</strain>
    </source>
</reference>
<dbReference type="SMART" id="SM00355">
    <property type="entry name" value="ZnF_C2H2"/>
    <property type="match status" value="3"/>
</dbReference>
<feature type="region of interest" description="Disordered" evidence="1">
    <location>
        <begin position="319"/>
        <end position="351"/>
    </location>
</feature>
<feature type="region of interest" description="Disordered" evidence="1">
    <location>
        <begin position="505"/>
        <end position="564"/>
    </location>
</feature>
<gene>
    <name evidence="3" type="ORF">BDW59DRAFT_85681</name>
</gene>